<name>A0A9W7IUT3_HIBTR</name>
<dbReference type="Gene3D" id="3.60.10.10">
    <property type="entry name" value="Endonuclease/exonuclease/phosphatase"/>
    <property type="match status" value="1"/>
</dbReference>
<gene>
    <name evidence="2" type="ORF">HRI_003959300</name>
</gene>
<dbReference type="Pfam" id="PF03372">
    <property type="entry name" value="Exo_endo_phos"/>
    <property type="match status" value="1"/>
</dbReference>
<evidence type="ECO:0000313" key="2">
    <source>
        <dbReference type="EMBL" id="GMJ02901.1"/>
    </source>
</evidence>
<comment type="caution">
    <text evidence="2">The sequence shown here is derived from an EMBL/GenBank/DDBJ whole genome shotgun (WGS) entry which is preliminary data.</text>
</comment>
<dbReference type="Proteomes" id="UP001165190">
    <property type="component" value="Unassembled WGS sequence"/>
</dbReference>
<dbReference type="InterPro" id="IPR005135">
    <property type="entry name" value="Endo/exonuclease/phosphatase"/>
</dbReference>
<dbReference type="EMBL" id="BSYR01000037">
    <property type="protein sequence ID" value="GMJ02901.1"/>
    <property type="molecule type" value="Genomic_DNA"/>
</dbReference>
<dbReference type="SUPFAM" id="SSF56219">
    <property type="entry name" value="DNase I-like"/>
    <property type="match status" value="1"/>
</dbReference>
<dbReference type="OrthoDB" id="498125at2759"/>
<dbReference type="AlphaFoldDB" id="A0A9W7IUT3"/>
<reference evidence="2" key="1">
    <citation type="submission" date="2023-05" db="EMBL/GenBank/DDBJ databases">
        <title>Genome and transcriptome analyses reveal genes involved in the formation of fine ridges on petal epidermal cells in Hibiscus trionum.</title>
        <authorList>
            <person name="Koshimizu S."/>
            <person name="Masuda S."/>
            <person name="Ishii T."/>
            <person name="Shirasu K."/>
            <person name="Hoshino A."/>
            <person name="Arita M."/>
        </authorList>
    </citation>
    <scope>NUCLEOTIDE SEQUENCE</scope>
    <source>
        <strain evidence="2">Hamamatsu line</strain>
    </source>
</reference>
<accession>A0A9W7IUT3</accession>
<proteinExistence type="predicted"/>
<evidence type="ECO:0000259" key="1">
    <source>
        <dbReference type="Pfam" id="PF03372"/>
    </source>
</evidence>
<organism evidence="2 3">
    <name type="scientific">Hibiscus trionum</name>
    <name type="common">Flower of an hour</name>
    <dbReference type="NCBI Taxonomy" id="183268"/>
    <lineage>
        <taxon>Eukaryota</taxon>
        <taxon>Viridiplantae</taxon>
        <taxon>Streptophyta</taxon>
        <taxon>Embryophyta</taxon>
        <taxon>Tracheophyta</taxon>
        <taxon>Spermatophyta</taxon>
        <taxon>Magnoliopsida</taxon>
        <taxon>eudicotyledons</taxon>
        <taxon>Gunneridae</taxon>
        <taxon>Pentapetalae</taxon>
        <taxon>rosids</taxon>
        <taxon>malvids</taxon>
        <taxon>Malvales</taxon>
        <taxon>Malvaceae</taxon>
        <taxon>Malvoideae</taxon>
        <taxon>Hibiscus</taxon>
    </lineage>
</organism>
<dbReference type="InterPro" id="IPR036691">
    <property type="entry name" value="Endo/exonu/phosph_ase_sf"/>
</dbReference>
<sequence length="103" mass="11451">MSTLCNPCFASWNVRGLGRAEKRRAVKRLISKIKASLIFIQETMLESHKLWLLRRLWPSRSGCLVASPAEGSSGGLVTLWDGSVFEVESSNIQSRFILVTGTI</sequence>
<dbReference type="GO" id="GO:0003824">
    <property type="term" value="F:catalytic activity"/>
    <property type="evidence" value="ECO:0007669"/>
    <property type="project" value="InterPro"/>
</dbReference>
<protein>
    <recommendedName>
        <fullName evidence="1">Endonuclease/exonuclease/phosphatase domain-containing protein</fullName>
    </recommendedName>
</protein>
<evidence type="ECO:0000313" key="3">
    <source>
        <dbReference type="Proteomes" id="UP001165190"/>
    </source>
</evidence>
<feature type="domain" description="Endonuclease/exonuclease/phosphatase" evidence="1">
    <location>
        <begin position="10"/>
        <end position="90"/>
    </location>
</feature>
<keyword evidence="3" id="KW-1185">Reference proteome</keyword>